<dbReference type="InterPro" id="IPR000182">
    <property type="entry name" value="GNAT_dom"/>
</dbReference>
<dbReference type="HOGENOM" id="CLU_013985_23_0_2"/>
<dbReference type="KEGG" id="mae:Maeo_0799"/>
<dbReference type="EMBL" id="CP000743">
    <property type="protein sequence ID" value="ABR56382.1"/>
    <property type="molecule type" value="Genomic_DNA"/>
</dbReference>
<accession>A6UV60</accession>
<name>A6UV60_META3</name>
<dbReference type="AlphaFoldDB" id="A6UV60"/>
<dbReference type="InterPro" id="IPR006464">
    <property type="entry name" value="AcTrfase_RimI/Ard1"/>
</dbReference>
<dbReference type="OrthoDB" id="43754at2157"/>
<dbReference type="CDD" id="cd04301">
    <property type="entry name" value="NAT_SF"/>
    <property type="match status" value="1"/>
</dbReference>
<proteinExistence type="predicted"/>
<evidence type="ECO:0000259" key="3">
    <source>
        <dbReference type="PROSITE" id="PS51186"/>
    </source>
</evidence>
<keyword evidence="1" id="KW-0808">Transferase</keyword>
<evidence type="ECO:0000313" key="4">
    <source>
        <dbReference type="EMBL" id="ABR56382.1"/>
    </source>
</evidence>
<dbReference type="PROSITE" id="PS51186">
    <property type="entry name" value="GNAT"/>
    <property type="match status" value="1"/>
</dbReference>
<evidence type="ECO:0000256" key="1">
    <source>
        <dbReference type="ARBA" id="ARBA00022679"/>
    </source>
</evidence>
<dbReference type="GO" id="GO:0031415">
    <property type="term" value="C:NatA complex"/>
    <property type="evidence" value="ECO:0007669"/>
    <property type="project" value="InterPro"/>
</dbReference>
<dbReference type="STRING" id="419665.Maeo_0799"/>
<dbReference type="GeneID" id="5327396"/>
<keyword evidence="5" id="KW-1185">Reference proteome</keyword>
<dbReference type="RefSeq" id="WP_011973514.1">
    <property type="nucleotide sequence ID" value="NC_009635.1"/>
</dbReference>
<organism evidence="4 5">
    <name type="scientific">Methanococcus aeolicus (strain ATCC BAA-1280 / DSM 17508 / OCM 812 / Nankai-3)</name>
    <dbReference type="NCBI Taxonomy" id="419665"/>
    <lineage>
        <taxon>Archaea</taxon>
        <taxon>Methanobacteriati</taxon>
        <taxon>Methanobacteriota</taxon>
        <taxon>Methanomada group</taxon>
        <taxon>Methanococci</taxon>
        <taxon>Methanococcales</taxon>
        <taxon>Methanococcaceae</taxon>
        <taxon>Methanococcus</taxon>
    </lineage>
</organism>
<dbReference type="NCBIfam" id="TIGR01575">
    <property type="entry name" value="rimI"/>
    <property type="match status" value="1"/>
</dbReference>
<evidence type="ECO:0000313" key="5">
    <source>
        <dbReference type="Proteomes" id="UP000001106"/>
    </source>
</evidence>
<protein>
    <submittedName>
        <fullName evidence="4">Ribosomal-protein-alanine acetyltransferase</fullName>
    </submittedName>
</protein>
<dbReference type="PANTHER" id="PTHR23091">
    <property type="entry name" value="N-TERMINAL ACETYLTRANSFERASE"/>
    <property type="match status" value="1"/>
</dbReference>
<dbReference type="SUPFAM" id="SSF55729">
    <property type="entry name" value="Acyl-CoA N-acyltransferases (Nat)"/>
    <property type="match status" value="1"/>
</dbReference>
<dbReference type="eggNOG" id="arCOG00833">
    <property type="taxonomic scope" value="Archaea"/>
</dbReference>
<evidence type="ECO:0000256" key="2">
    <source>
        <dbReference type="ARBA" id="ARBA00023315"/>
    </source>
</evidence>
<keyword evidence="2" id="KW-0012">Acyltransferase</keyword>
<dbReference type="InterPro" id="IPR016181">
    <property type="entry name" value="Acyl_CoA_acyltransferase"/>
</dbReference>
<gene>
    <name evidence="4" type="ordered locus">Maeo_0799</name>
</gene>
<dbReference type="PANTHER" id="PTHR23091:SF4">
    <property type="entry name" value="N-TERMINAL AMINO-ACID N(ALPHA)-ACETYLTRANSFERASE NATA"/>
    <property type="match status" value="1"/>
</dbReference>
<dbReference type="Gene3D" id="3.40.630.30">
    <property type="match status" value="1"/>
</dbReference>
<dbReference type="Pfam" id="PF00583">
    <property type="entry name" value="Acetyltransf_1"/>
    <property type="match status" value="1"/>
</dbReference>
<dbReference type="InterPro" id="IPR045047">
    <property type="entry name" value="Ard1-like"/>
</dbReference>
<dbReference type="Proteomes" id="UP000001106">
    <property type="component" value="Chromosome"/>
</dbReference>
<sequence>MDNLQIRKINKKEDLIRVSEIEKNSFEYSYPFSLLYSLYNSFPNGFMVAENKKNSYIVGYIIATIEWGNGHIVSIATDSKYRNRGVGGILLGSIENYLFKKYNVKNIILEVRFDNTNARKFYYKRGYFDKRLVKDYYDDGSDAILMVKKNPNIVNNDPIIVNMW</sequence>
<dbReference type="GO" id="GO:0004596">
    <property type="term" value="F:protein-N-terminal amino-acid acetyltransferase activity"/>
    <property type="evidence" value="ECO:0007669"/>
    <property type="project" value="InterPro"/>
</dbReference>
<feature type="domain" description="N-acetyltransferase" evidence="3">
    <location>
        <begin position="4"/>
        <end position="151"/>
    </location>
</feature>
<reference evidence="4" key="1">
    <citation type="submission" date="2007-06" db="EMBL/GenBank/DDBJ databases">
        <title>Complete sequence of Methanococcus aeolicus Nankai-3.</title>
        <authorList>
            <consortium name="US DOE Joint Genome Institute"/>
            <person name="Copeland A."/>
            <person name="Lucas S."/>
            <person name="Lapidus A."/>
            <person name="Barry K."/>
            <person name="Glavina del Rio T."/>
            <person name="Dalin E."/>
            <person name="Tice H."/>
            <person name="Pitluck S."/>
            <person name="Chain P."/>
            <person name="Malfatti S."/>
            <person name="Shin M."/>
            <person name="Vergez L."/>
            <person name="Schmutz J."/>
            <person name="Larimer F."/>
            <person name="Land M."/>
            <person name="Hauser L."/>
            <person name="Kyrpides N."/>
            <person name="Lykidis A."/>
            <person name="Sieprawska-Lupa M."/>
            <person name="Whitman W.B."/>
            <person name="Richardson P."/>
        </authorList>
    </citation>
    <scope>NUCLEOTIDE SEQUENCE [LARGE SCALE GENOMIC DNA]</scope>
    <source>
        <strain evidence="4">Nankai-3</strain>
    </source>
</reference>